<dbReference type="GO" id="GO:0005525">
    <property type="term" value="F:GTP binding"/>
    <property type="evidence" value="ECO:0007669"/>
    <property type="project" value="UniProtKB-KW"/>
</dbReference>
<keyword evidence="7" id="KW-0460">Magnesium</keyword>
<evidence type="ECO:0000313" key="8">
    <source>
        <dbReference type="EMBL" id="KAJ5240324.1"/>
    </source>
</evidence>
<dbReference type="GO" id="GO:0007186">
    <property type="term" value="P:G protein-coupled receptor signaling pathway"/>
    <property type="evidence" value="ECO:0007669"/>
    <property type="project" value="InterPro"/>
</dbReference>
<proteinExistence type="inferred from homology"/>
<dbReference type="GO" id="GO:0001664">
    <property type="term" value="F:G protein-coupled receptor binding"/>
    <property type="evidence" value="ECO:0007669"/>
    <property type="project" value="InterPro"/>
</dbReference>
<dbReference type="PRINTS" id="PR00318">
    <property type="entry name" value="GPROTEINA"/>
</dbReference>
<dbReference type="InterPro" id="IPR001019">
    <property type="entry name" value="Gprotein_alpha_su"/>
</dbReference>
<dbReference type="EMBL" id="JAPQKT010000002">
    <property type="protein sequence ID" value="KAJ5240324.1"/>
    <property type="molecule type" value="Genomic_DNA"/>
</dbReference>
<keyword evidence="5" id="KW-0807">Transducer</keyword>
<dbReference type="RefSeq" id="XP_056503329.1">
    <property type="nucleotide sequence ID" value="XM_056640835.1"/>
</dbReference>
<dbReference type="InterPro" id="IPR002975">
    <property type="entry name" value="Fungi_Gprotein_alpha"/>
</dbReference>
<dbReference type="GO" id="GO:0003924">
    <property type="term" value="F:GTPase activity"/>
    <property type="evidence" value="ECO:0007669"/>
    <property type="project" value="InterPro"/>
</dbReference>
<comment type="caution">
    <text evidence="8">The sequence shown here is derived from an EMBL/GenBank/DDBJ whole genome shotgun (WGS) entry which is preliminary data.</text>
</comment>
<feature type="binding site" evidence="6">
    <location>
        <position position="332"/>
    </location>
    <ligand>
        <name>GTP</name>
        <dbReference type="ChEBI" id="CHEBI:37565"/>
    </ligand>
</feature>
<sequence length="361" mass="41235">MDPRRGFLGSICLKTPKNFFRRSEIDKSLKSEKKTENQTIKLLLLGAGESGKSTILKQMRLLYKNGFTDEERRQAGLTILANLLDAFRILLDIMATEHIKFGSESAKFSAGLIKQKVPESLHDEVPLEGATSVAMKNLWQDSGVQVAVSRSRSLPFHDNLIYFCNTIDRIFAPGWIPQDRDILKARLRTTGVSEIHFNFGQIIWRMIDIGGQRSERRKWIHCFENVDCLIFVVALSGYDQCLAEDHNANQMHEAMKLFDSLINSVWFKQNPVILFLNKLDIFKKKLPYSPISAYFHDFHGTSLASAANYFAGSFQDINRTQSRRIYMHYTNATDTNLLKVTMASIHHDIVRKNLSSLGLLQ</sequence>
<keyword evidence="2 7" id="KW-0479">Metal-binding</keyword>
<comment type="similarity">
    <text evidence="1">Belongs to the G-alpha family. G(q) subfamily.</text>
</comment>
<dbReference type="GeneID" id="81380002"/>
<dbReference type="SUPFAM" id="SSF47895">
    <property type="entry name" value="Transducin (alpha subunit), insertion domain"/>
    <property type="match status" value="1"/>
</dbReference>
<dbReference type="GO" id="GO:0005737">
    <property type="term" value="C:cytoplasm"/>
    <property type="evidence" value="ECO:0007669"/>
    <property type="project" value="TreeGrafter"/>
</dbReference>
<evidence type="ECO:0000256" key="6">
    <source>
        <dbReference type="PIRSR" id="PIRSR601019-1"/>
    </source>
</evidence>
<keyword evidence="9" id="KW-1185">Reference proteome</keyword>
<dbReference type="GO" id="GO:0000750">
    <property type="term" value="P:pheromone-dependent signal transduction involved in conjugation with cellular fusion"/>
    <property type="evidence" value="ECO:0007669"/>
    <property type="project" value="TreeGrafter"/>
</dbReference>
<evidence type="ECO:0000313" key="9">
    <source>
        <dbReference type="Proteomes" id="UP001147733"/>
    </source>
</evidence>
<evidence type="ECO:0000256" key="3">
    <source>
        <dbReference type="ARBA" id="ARBA00022741"/>
    </source>
</evidence>
<feature type="binding site" evidence="7">
    <location>
        <position position="53"/>
    </location>
    <ligand>
        <name>Mg(2+)</name>
        <dbReference type="ChEBI" id="CHEBI:18420"/>
    </ligand>
</feature>
<evidence type="ECO:0000256" key="4">
    <source>
        <dbReference type="ARBA" id="ARBA00023134"/>
    </source>
</evidence>
<dbReference type="AlphaFoldDB" id="A0A9W9TUU2"/>
<reference evidence="8" key="2">
    <citation type="journal article" date="2023" name="IMA Fungus">
        <title>Comparative genomic study of the Penicillium genus elucidates a diverse pangenome and 15 lateral gene transfer events.</title>
        <authorList>
            <person name="Petersen C."/>
            <person name="Sorensen T."/>
            <person name="Nielsen M.R."/>
            <person name="Sondergaard T.E."/>
            <person name="Sorensen J.L."/>
            <person name="Fitzpatrick D.A."/>
            <person name="Frisvad J.C."/>
            <person name="Nielsen K.L."/>
        </authorList>
    </citation>
    <scope>NUCLEOTIDE SEQUENCE</scope>
    <source>
        <strain evidence="8">IBT 23319</strain>
    </source>
</reference>
<feature type="binding site" evidence="6">
    <location>
        <begin position="208"/>
        <end position="212"/>
    </location>
    <ligand>
        <name>GTP</name>
        <dbReference type="ChEBI" id="CHEBI:37565"/>
    </ligand>
</feature>
<dbReference type="GO" id="GO:0005834">
    <property type="term" value="C:heterotrimeric G-protein complex"/>
    <property type="evidence" value="ECO:0007669"/>
    <property type="project" value="InterPro"/>
</dbReference>
<accession>A0A9W9TUU2</accession>
<evidence type="ECO:0000256" key="2">
    <source>
        <dbReference type="ARBA" id="ARBA00022723"/>
    </source>
</evidence>
<keyword evidence="3 6" id="KW-0547">Nucleotide-binding</keyword>
<gene>
    <name evidence="8" type="ORF">N7469_001915</name>
</gene>
<reference evidence="8" key="1">
    <citation type="submission" date="2022-11" db="EMBL/GenBank/DDBJ databases">
        <authorList>
            <person name="Petersen C."/>
        </authorList>
    </citation>
    <scope>NUCLEOTIDE SEQUENCE</scope>
    <source>
        <strain evidence="8">IBT 23319</strain>
    </source>
</reference>
<dbReference type="InterPro" id="IPR011025">
    <property type="entry name" value="GproteinA_insert"/>
</dbReference>
<organism evidence="8 9">
    <name type="scientific">Penicillium citrinum</name>
    <dbReference type="NCBI Taxonomy" id="5077"/>
    <lineage>
        <taxon>Eukaryota</taxon>
        <taxon>Fungi</taxon>
        <taxon>Dikarya</taxon>
        <taxon>Ascomycota</taxon>
        <taxon>Pezizomycotina</taxon>
        <taxon>Eurotiomycetes</taxon>
        <taxon>Eurotiomycetidae</taxon>
        <taxon>Eurotiales</taxon>
        <taxon>Aspergillaceae</taxon>
        <taxon>Penicillium</taxon>
    </lineage>
</organism>
<evidence type="ECO:0000256" key="1">
    <source>
        <dbReference type="ARBA" id="ARBA00007976"/>
    </source>
</evidence>
<dbReference type="PROSITE" id="PS51882">
    <property type="entry name" value="G_ALPHA"/>
    <property type="match status" value="1"/>
</dbReference>
<name>A0A9W9TUU2_PENCI</name>
<feature type="binding site" evidence="6">
    <location>
        <begin position="183"/>
        <end position="189"/>
    </location>
    <ligand>
        <name>GTP</name>
        <dbReference type="ChEBI" id="CHEBI:37565"/>
    </ligand>
</feature>
<dbReference type="SMART" id="SM00275">
    <property type="entry name" value="G_alpha"/>
    <property type="match status" value="1"/>
</dbReference>
<dbReference type="CDD" id="cd00066">
    <property type="entry name" value="G-alpha"/>
    <property type="match status" value="1"/>
</dbReference>
<dbReference type="Pfam" id="PF00503">
    <property type="entry name" value="G-alpha"/>
    <property type="match status" value="1"/>
</dbReference>
<dbReference type="InterPro" id="IPR027417">
    <property type="entry name" value="P-loop_NTPase"/>
</dbReference>
<dbReference type="Gene3D" id="1.10.400.10">
    <property type="entry name" value="GI Alpha 1, domain 2-like"/>
    <property type="match status" value="1"/>
</dbReference>
<feature type="binding site" evidence="6">
    <location>
        <begin position="49"/>
        <end position="54"/>
    </location>
    <ligand>
        <name>GTP</name>
        <dbReference type="ChEBI" id="CHEBI:37565"/>
    </ligand>
</feature>
<dbReference type="GO" id="GO:0031683">
    <property type="term" value="F:G-protein beta/gamma-subunit complex binding"/>
    <property type="evidence" value="ECO:0007669"/>
    <property type="project" value="InterPro"/>
</dbReference>
<feature type="binding site" evidence="6">
    <location>
        <begin position="277"/>
        <end position="280"/>
    </location>
    <ligand>
        <name>GTP</name>
        <dbReference type="ChEBI" id="CHEBI:37565"/>
    </ligand>
</feature>
<dbReference type="PRINTS" id="PR01241">
    <property type="entry name" value="GPROTEINAFNG"/>
</dbReference>
<dbReference type="OrthoDB" id="5817230at2759"/>
<dbReference type="PANTHER" id="PTHR10218:SF242">
    <property type="entry name" value="GUANINE NUCLEOTIDE-BINDING PROTEIN ALPHA-1 SUBUNIT"/>
    <property type="match status" value="1"/>
</dbReference>
<dbReference type="SUPFAM" id="SSF52540">
    <property type="entry name" value="P-loop containing nucleoside triphosphate hydrolases"/>
    <property type="match status" value="1"/>
</dbReference>
<keyword evidence="4 6" id="KW-0342">GTP-binding</keyword>
<dbReference type="Gene3D" id="3.40.50.300">
    <property type="entry name" value="P-loop containing nucleotide triphosphate hydrolases"/>
    <property type="match status" value="1"/>
</dbReference>
<dbReference type="GO" id="GO:0046872">
    <property type="term" value="F:metal ion binding"/>
    <property type="evidence" value="ECO:0007669"/>
    <property type="project" value="UniProtKB-KW"/>
</dbReference>
<dbReference type="PANTHER" id="PTHR10218">
    <property type="entry name" value="GTP-BINDING PROTEIN ALPHA SUBUNIT"/>
    <property type="match status" value="1"/>
</dbReference>
<protein>
    <submittedName>
        <fullName evidence="8">Uncharacterized protein</fullName>
    </submittedName>
</protein>
<evidence type="ECO:0000256" key="5">
    <source>
        <dbReference type="ARBA" id="ARBA00023224"/>
    </source>
</evidence>
<dbReference type="FunFam" id="3.40.50.300:FF:000051">
    <property type="entry name" value="Guanine nucleotide-binding protein subunit alpha"/>
    <property type="match status" value="1"/>
</dbReference>
<feature type="binding site" evidence="7">
    <location>
        <position position="189"/>
    </location>
    <ligand>
        <name>Mg(2+)</name>
        <dbReference type="ChEBI" id="CHEBI:18420"/>
    </ligand>
</feature>
<evidence type="ECO:0000256" key="7">
    <source>
        <dbReference type="PIRSR" id="PIRSR601019-2"/>
    </source>
</evidence>
<dbReference type="Proteomes" id="UP001147733">
    <property type="component" value="Unassembled WGS sequence"/>
</dbReference>